<dbReference type="SUPFAM" id="SSF52096">
    <property type="entry name" value="ClpP/crotonase"/>
    <property type="match status" value="1"/>
</dbReference>
<dbReference type="EMBL" id="CP006842">
    <property type="protein sequence ID" value="AHW62742.1"/>
    <property type="molecule type" value="Genomic_DNA"/>
</dbReference>
<dbReference type="PANTHER" id="PTHR10381:SF26">
    <property type="entry name" value="ATP-DEPENDENT CLP PROTEASE PROTEOLYTIC SUBUNIT-LIKE-RELATED"/>
    <property type="match status" value="1"/>
</dbReference>
<dbReference type="Proteomes" id="UP000023703">
    <property type="component" value="Chromosome"/>
</dbReference>
<evidence type="ECO:0000256" key="4">
    <source>
        <dbReference type="HAMAP-Rule" id="MF_00444"/>
    </source>
</evidence>
<dbReference type="PANTHER" id="PTHR10381">
    <property type="entry name" value="ATP-DEPENDENT CLP PROTEASE PROTEOLYTIC SUBUNIT"/>
    <property type="match status" value="1"/>
</dbReference>
<dbReference type="Pfam" id="PF00574">
    <property type="entry name" value="CLP_protease"/>
    <property type="match status" value="1"/>
</dbReference>
<keyword evidence="4" id="KW-0963">Cytoplasm</keyword>
<keyword evidence="3 4" id="KW-0720">Serine protease</keyword>
<dbReference type="STRING" id="1404245.CGLY_01470"/>
<dbReference type="HAMAP" id="MF_00444">
    <property type="entry name" value="ClpP"/>
    <property type="match status" value="1"/>
</dbReference>
<name>X5DQ07_9CORY</name>
<keyword evidence="7" id="KW-1185">Reference proteome</keyword>
<evidence type="ECO:0000256" key="3">
    <source>
        <dbReference type="ARBA" id="ARBA00022825"/>
    </source>
</evidence>
<dbReference type="InterPro" id="IPR029045">
    <property type="entry name" value="ClpP/crotonase-like_dom_sf"/>
</dbReference>
<dbReference type="GO" id="GO:0004252">
    <property type="term" value="F:serine-type endopeptidase activity"/>
    <property type="evidence" value="ECO:0007669"/>
    <property type="project" value="UniProtKB-UniRule"/>
</dbReference>
<dbReference type="HOGENOM" id="CLU_058707_3_2_11"/>
<evidence type="ECO:0000256" key="2">
    <source>
        <dbReference type="ARBA" id="ARBA00022670"/>
    </source>
</evidence>
<evidence type="ECO:0000256" key="5">
    <source>
        <dbReference type="RuleBase" id="RU003567"/>
    </source>
</evidence>
<accession>X5DQ07</accession>
<dbReference type="AlphaFoldDB" id="X5DQ07"/>
<evidence type="ECO:0000256" key="1">
    <source>
        <dbReference type="ARBA" id="ARBA00007039"/>
    </source>
</evidence>
<organism evidence="6 7">
    <name type="scientific">Corynebacterium glyciniphilum AJ 3170</name>
    <dbReference type="NCBI Taxonomy" id="1404245"/>
    <lineage>
        <taxon>Bacteria</taxon>
        <taxon>Bacillati</taxon>
        <taxon>Actinomycetota</taxon>
        <taxon>Actinomycetes</taxon>
        <taxon>Mycobacteriales</taxon>
        <taxon>Corynebacteriaceae</taxon>
        <taxon>Corynebacterium</taxon>
    </lineage>
</organism>
<dbReference type="KEGG" id="cgy:CGLY_01470"/>
<dbReference type="PRINTS" id="PR00127">
    <property type="entry name" value="CLPPROTEASEP"/>
</dbReference>
<gene>
    <name evidence="6" type="primary">clpP4</name>
    <name evidence="4" type="synonym">clpP</name>
    <name evidence="6" type="ORF">CGLY_01470</name>
</gene>
<evidence type="ECO:0000313" key="7">
    <source>
        <dbReference type="Proteomes" id="UP000023703"/>
    </source>
</evidence>
<dbReference type="Gene3D" id="3.90.226.10">
    <property type="entry name" value="2-enoyl-CoA Hydratase, Chain A, domain 1"/>
    <property type="match status" value="1"/>
</dbReference>
<comment type="similarity">
    <text evidence="1 4 5">Belongs to the peptidase S14 family.</text>
</comment>
<dbReference type="GO" id="GO:0005737">
    <property type="term" value="C:cytoplasm"/>
    <property type="evidence" value="ECO:0007669"/>
    <property type="project" value="UniProtKB-SubCell"/>
</dbReference>
<comment type="subunit">
    <text evidence="4">Fourteen ClpP subunits assemble into 2 heptameric rings which stack back to back to give a disk-like structure with a central cavity, resembling the structure of eukaryotic proteasomes.</text>
</comment>
<reference evidence="6 7" key="1">
    <citation type="journal article" date="2015" name="Int. J. Syst. Evol. Microbiol.">
        <title>Revisiting Corynebacterium glyciniphilum (ex Kubota et al., 1972) sp. nov., nom. rev., isolated from putrefied banana.</title>
        <authorList>
            <person name="Al-Dilaimi A."/>
            <person name="Bednarz H."/>
            <person name="Lomker A."/>
            <person name="Niehaus K."/>
            <person name="Kalinowski J."/>
            <person name="Ruckert C."/>
        </authorList>
    </citation>
    <scope>NUCLEOTIDE SEQUENCE [LARGE SCALE GENOMIC DNA]</scope>
    <source>
        <strain evidence="6">AJ 3170</strain>
    </source>
</reference>
<evidence type="ECO:0000313" key="6">
    <source>
        <dbReference type="EMBL" id="AHW62742.1"/>
    </source>
</evidence>
<dbReference type="InterPro" id="IPR023562">
    <property type="entry name" value="ClpP/TepA"/>
</dbReference>
<keyword evidence="2 4" id="KW-0645">Protease</keyword>
<comment type="catalytic activity">
    <reaction evidence="4">
        <text>Hydrolysis of proteins to small peptides in the presence of ATP and magnesium. alpha-casein is the usual test substrate. In the absence of ATP, only oligopeptides shorter than five residues are hydrolyzed (such as succinyl-Leu-Tyr-|-NHMec, and Leu-Tyr-Leu-|-Tyr-Trp, in which cleavage of the -Tyr-|-Leu- and -Tyr-|-Trp bonds also occurs).</text>
        <dbReference type="EC" id="3.4.21.92"/>
    </reaction>
</comment>
<dbReference type="InterPro" id="IPR001907">
    <property type="entry name" value="ClpP"/>
</dbReference>
<dbReference type="GO" id="GO:0004176">
    <property type="term" value="F:ATP-dependent peptidase activity"/>
    <property type="evidence" value="ECO:0007669"/>
    <property type="project" value="InterPro"/>
</dbReference>
<dbReference type="eggNOG" id="COG0740">
    <property type="taxonomic scope" value="Bacteria"/>
</dbReference>
<dbReference type="GO" id="GO:0051117">
    <property type="term" value="F:ATPase binding"/>
    <property type="evidence" value="ECO:0007669"/>
    <property type="project" value="TreeGrafter"/>
</dbReference>
<dbReference type="RefSeq" id="WP_038545488.1">
    <property type="nucleotide sequence ID" value="NZ_CP006842.1"/>
</dbReference>
<dbReference type="EC" id="3.4.21.92" evidence="4"/>
<comment type="caution">
    <text evidence="4">Lacks conserved residue(s) required for the propagation of feature annotation.</text>
</comment>
<proteinExistence type="inferred from homology"/>
<dbReference type="GO" id="GO:0009368">
    <property type="term" value="C:endopeptidase Clp complex"/>
    <property type="evidence" value="ECO:0007669"/>
    <property type="project" value="TreeGrafter"/>
</dbReference>
<dbReference type="GO" id="GO:0006515">
    <property type="term" value="P:protein quality control for misfolded or incompletely synthesized proteins"/>
    <property type="evidence" value="ECO:0007669"/>
    <property type="project" value="TreeGrafter"/>
</dbReference>
<sequence length="201" mass="21755">MSSYPIPYVTTATPNGEKTVDIYSRLLDERIIYLGTPVDDGVSNTVIAQLLHLESDNPDTPVSLYINSPGGSQSATMAIYDCMQFIRPRVETTCVGQAVASAALLLAGGTPGHRSILHHGRVVLTAPAAEGGRGTIPDLIIEAEEMERIRRLQESVLAQHCGRTPAQVREDTERQLVLTPEAAVDYGVADRILTRREAPAH</sequence>
<comment type="subcellular location">
    <subcellularLocation>
        <location evidence="4">Cytoplasm</location>
    </subcellularLocation>
</comment>
<protein>
    <recommendedName>
        <fullName evidence="4 5">ATP-dependent Clp protease proteolytic subunit</fullName>
        <ecNumber evidence="4">3.4.21.92</ecNumber>
    </recommendedName>
    <alternativeName>
        <fullName evidence="4">Endopeptidase Clp</fullName>
    </alternativeName>
</protein>
<dbReference type="CDD" id="cd07017">
    <property type="entry name" value="S14_ClpP_2"/>
    <property type="match status" value="1"/>
</dbReference>
<comment type="function">
    <text evidence="4">Cleaves peptides in various proteins in a process that requires ATP hydrolysis. Has a chymotrypsin-like activity. Plays a major role in the degradation of misfolded proteins.</text>
</comment>
<dbReference type="OrthoDB" id="9802800at2"/>
<keyword evidence="4" id="KW-0378">Hydrolase</keyword>